<dbReference type="SUPFAM" id="SSF159234">
    <property type="entry name" value="FomD-like"/>
    <property type="match status" value="1"/>
</dbReference>
<reference evidence="3" key="1">
    <citation type="journal article" date="2019" name="Int. J. Syst. Evol. Microbiol.">
        <title>The Global Catalogue of Microorganisms (GCM) 10K type strain sequencing project: providing services to taxonomists for standard genome sequencing and annotation.</title>
        <authorList>
            <consortium name="The Broad Institute Genomics Platform"/>
            <consortium name="The Broad Institute Genome Sequencing Center for Infectious Disease"/>
            <person name="Wu L."/>
            <person name="Ma J."/>
        </authorList>
    </citation>
    <scope>NUCLEOTIDE SEQUENCE [LARGE SCALE GENOMIC DNA]</scope>
    <source>
        <strain evidence="3">NBRC 106593</strain>
    </source>
</reference>
<organism evidence="2 3">
    <name type="scientific">Branchiibius cervicis</name>
    <dbReference type="NCBI Taxonomy" id="908252"/>
    <lineage>
        <taxon>Bacteria</taxon>
        <taxon>Bacillati</taxon>
        <taxon>Actinomycetota</taxon>
        <taxon>Actinomycetes</taxon>
        <taxon>Micrococcales</taxon>
        <taxon>Dermacoccaceae</taxon>
        <taxon>Branchiibius</taxon>
    </lineage>
</organism>
<comment type="caution">
    <text evidence="2">The sequence shown here is derived from an EMBL/GenBank/DDBJ whole genome shotgun (WGS) entry which is preliminary data.</text>
</comment>
<feature type="domain" description="DUF402" evidence="1">
    <location>
        <begin position="50"/>
        <end position="164"/>
    </location>
</feature>
<name>A0ABW2AVL7_9MICO</name>
<dbReference type="Pfam" id="PF04167">
    <property type="entry name" value="DUF402"/>
    <property type="match status" value="1"/>
</dbReference>
<dbReference type="Proteomes" id="UP001596356">
    <property type="component" value="Unassembled WGS sequence"/>
</dbReference>
<evidence type="ECO:0000313" key="3">
    <source>
        <dbReference type="Proteomes" id="UP001596356"/>
    </source>
</evidence>
<dbReference type="InterPro" id="IPR035930">
    <property type="entry name" value="FomD-like_sf"/>
</dbReference>
<keyword evidence="3" id="KW-1185">Reference proteome</keyword>
<protein>
    <submittedName>
        <fullName evidence="2">DUF402 domain-containing protein</fullName>
    </submittedName>
</protein>
<dbReference type="RefSeq" id="WP_377822999.1">
    <property type="nucleotide sequence ID" value="NZ_JBHSWJ010000002.1"/>
</dbReference>
<gene>
    <name evidence="2" type="ORF">ACFQBT_12135</name>
</gene>
<sequence>MPVDPAAFPVGTPVHLDFRKWDDREHWQSDGLLLGDDGYGVWLGFPRGSRTYRPGHSFELTRDYVILVPRELGWSAMLFDEALAEQPMIYIDLASTTTWTTTDTGLLATLIDLDLDVVEESGGRLFIDDEDEFLEHQQLFGYPSEVIARVRADADALLEEVRAHHPPFDEGTVRPWLQTLRSL</sequence>
<proteinExistence type="predicted"/>
<accession>A0ABW2AVL7</accession>
<evidence type="ECO:0000259" key="1">
    <source>
        <dbReference type="Pfam" id="PF04167"/>
    </source>
</evidence>
<dbReference type="EMBL" id="JBHSWJ010000002">
    <property type="protein sequence ID" value="MFC6714525.1"/>
    <property type="molecule type" value="Genomic_DNA"/>
</dbReference>
<evidence type="ECO:0000313" key="2">
    <source>
        <dbReference type="EMBL" id="MFC6714525.1"/>
    </source>
</evidence>
<dbReference type="Gene3D" id="2.40.380.10">
    <property type="entry name" value="FomD-like"/>
    <property type="match status" value="1"/>
</dbReference>
<dbReference type="InterPro" id="IPR007295">
    <property type="entry name" value="DUF402"/>
</dbReference>